<dbReference type="EMBL" id="JBHSRG010000011">
    <property type="protein sequence ID" value="MFC6123184.1"/>
    <property type="molecule type" value="Genomic_DNA"/>
</dbReference>
<keyword evidence="3" id="KW-1185">Reference proteome</keyword>
<feature type="region of interest" description="Disordered" evidence="1">
    <location>
        <begin position="1"/>
        <end position="21"/>
    </location>
</feature>
<dbReference type="RefSeq" id="WP_223878731.1">
    <property type="nucleotide sequence ID" value="NZ_JBHSRG010000011.1"/>
</dbReference>
<dbReference type="Proteomes" id="UP001596169">
    <property type="component" value="Unassembled WGS sequence"/>
</dbReference>
<evidence type="ECO:0000256" key="1">
    <source>
        <dbReference type="SAM" id="MobiDB-lite"/>
    </source>
</evidence>
<reference evidence="3" key="1">
    <citation type="journal article" date="2019" name="Int. J. Syst. Evol. Microbiol.">
        <title>The Global Catalogue of Microorganisms (GCM) 10K type strain sequencing project: providing services to taxonomists for standard genome sequencing and annotation.</title>
        <authorList>
            <consortium name="The Broad Institute Genomics Platform"/>
            <consortium name="The Broad Institute Genome Sequencing Center for Infectious Disease"/>
            <person name="Wu L."/>
            <person name="Ma J."/>
        </authorList>
    </citation>
    <scope>NUCLEOTIDE SEQUENCE [LARGE SCALE GENOMIC DNA]</scope>
    <source>
        <strain evidence="3">JCM30009</strain>
    </source>
</reference>
<accession>A0ABW1Q4V4</accession>
<protein>
    <submittedName>
        <fullName evidence="2">Uncharacterized protein</fullName>
    </submittedName>
</protein>
<comment type="caution">
    <text evidence="2">The sequence shown here is derived from an EMBL/GenBank/DDBJ whole genome shotgun (WGS) entry which is preliminary data.</text>
</comment>
<evidence type="ECO:0000313" key="2">
    <source>
        <dbReference type="EMBL" id="MFC6123184.1"/>
    </source>
</evidence>
<organism evidence="2 3">
    <name type="scientific">Citrobacter bitternis</name>
    <dbReference type="NCBI Taxonomy" id="1585982"/>
    <lineage>
        <taxon>Bacteria</taxon>
        <taxon>Pseudomonadati</taxon>
        <taxon>Pseudomonadota</taxon>
        <taxon>Gammaproteobacteria</taxon>
        <taxon>Enterobacterales</taxon>
        <taxon>Enterobacteriaceae</taxon>
        <taxon>Citrobacter</taxon>
    </lineage>
</organism>
<proteinExistence type="predicted"/>
<sequence>MADKNPGGELSDSETTDPHAWLGYSDALDITLPAIHCPEKPDPTT</sequence>
<evidence type="ECO:0000313" key="3">
    <source>
        <dbReference type="Proteomes" id="UP001596169"/>
    </source>
</evidence>
<name>A0ABW1Q4V4_9ENTR</name>
<gene>
    <name evidence="2" type="ORF">ACFPZP_19230</name>
</gene>